<keyword evidence="3" id="KW-1185">Reference proteome</keyword>
<organism evidence="2 3">
    <name type="scientific">Vigna unguiculata</name>
    <name type="common">Cowpea</name>
    <dbReference type="NCBI Taxonomy" id="3917"/>
    <lineage>
        <taxon>Eukaryota</taxon>
        <taxon>Viridiplantae</taxon>
        <taxon>Streptophyta</taxon>
        <taxon>Embryophyta</taxon>
        <taxon>Tracheophyta</taxon>
        <taxon>Spermatophyta</taxon>
        <taxon>Magnoliopsida</taxon>
        <taxon>eudicotyledons</taxon>
        <taxon>Gunneridae</taxon>
        <taxon>Pentapetalae</taxon>
        <taxon>rosids</taxon>
        <taxon>fabids</taxon>
        <taxon>Fabales</taxon>
        <taxon>Fabaceae</taxon>
        <taxon>Papilionoideae</taxon>
        <taxon>50 kb inversion clade</taxon>
        <taxon>NPAAA clade</taxon>
        <taxon>indigoferoid/millettioid clade</taxon>
        <taxon>Phaseoleae</taxon>
        <taxon>Vigna</taxon>
    </lineage>
</organism>
<protein>
    <submittedName>
        <fullName evidence="2">Uncharacterized protein</fullName>
    </submittedName>
</protein>
<reference evidence="2 3" key="1">
    <citation type="submission" date="2019-04" db="EMBL/GenBank/DDBJ databases">
        <title>An improved genome assembly and genetic linkage map for asparagus bean, Vigna unguiculata ssp. sesquipedialis.</title>
        <authorList>
            <person name="Xia Q."/>
            <person name="Zhang R."/>
            <person name="Dong Y."/>
        </authorList>
    </citation>
    <scope>NUCLEOTIDE SEQUENCE [LARGE SCALE GENOMIC DNA]</scope>
    <source>
        <tissue evidence="2">Leaf</tissue>
    </source>
</reference>
<feature type="region of interest" description="Disordered" evidence="1">
    <location>
        <begin position="1"/>
        <end position="24"/>
    </location>
</feature>
<feature type="compositionally biased region" description="Polar residues" evidence="1">
    <location>
        <begin position="1"/>
        <end position="13"/>
    </location>
</feature>
<sequence>MSFLTDVSANSIKPASGPLAPLNDPDPSKAALTFFKSLPLPGRAGNSTFLLVPPCMCTSTSDSCKFGTSVFPTVLAFAAISFLSA</sequence>
<evidence type="ECO:0000313" key="3">
    <source>
        <dbReference type="Proteomes" id="UP000501690"/>
    </source>
</evidence>
<name>A0A4D6KT59_VIGUN</name>
<gene>
    <name evidence="2" type="ORF">DEO72_LG1g2594</name>
</gene>
<evidence type="ECO:0000313" key="2">
    <source>
        <dbReference type="EMBL" id="QCD78957.1"/>
    </source>
</evidence>
<dbReference type="AlphaFoldDB" id="A0A4D6KT59"/>
<dbReference type="Proteomes" id="UP000501690">
    <property type="component" value="Linkage Group LG1"/>
</dbReference>
<dbReference type="EMBL" id="CP039345">
    <property type="protein sequence ID" value="QCD78957.1"/>
    <property type="molecule type" value="Genomic_DNA"/>
</dbReference>
<evidence type="ECO:0000256" key="1">
    <source>
        <dbReference type="SAM" id="MobiDB-lite"/>
    </source>
</evidence>
<accession>A0A4D6KT59</accession>
<proteinExistence type="predicted"/>